<evidence type="ECO:0000313" key="3">
    <source>
        <dbReference type="Proteomes" id="UP000053660"/>
    </source>
</evidence>
<feature type="compositionally biased region" description="Polar residues" evidence="1">
    <location>
        <begin position="73"/>
        <end position="86"/>
    </location>
</feature>
<feature type="compositionally biased region" description="Polar residues" evidence="1">
    <location>
        <begin position="218"/>
        <end position="235"/>
    </location>
</feature>
<proteinExistence type="predicted"/>
<organism evidence="2 3">
    <name type="scientific">Oesophagostomum dentatum</name>
    <name type="common">Nodular worm</name>
    <dbReference type="NCBI Taxonomy" id="61180"/>
    <lineage>
        <taxon>Eukaryota</taxon>
        <taxon>Metazoa</taxon>
        <taxon>Ecdysozoa</taxon>
        <taxon>Nematoda</taxon>
        <taxon>Chromadorea</taxon>
        <taxon>Rhabditida</taxon>
        <taxon>Rhabditina</taxon>
        <taxon>Rhabditomorpha</taxon>
        <taxon>Strongyloidea</taxon>
        <taxon>Strongylidae</taxon>
        <taxon>Oesophagostomum</taxon>
    </lineage>
</organism>
<feature type="compositionally biased region" description="Polar residues" evidence="1">
    <location>
        <begin position="151"/>
        <end position="161"/>
    </location>
</feature>
<reference evidence="2 3" key="1">
    <citation type="submission" date="2014-03" db="EMBL/GenBank/DDBJ databases">
        <title>Draft genome of the hookworm Oesophagostomum dentatum.</title>
        <authorList>
            <person name="Mitreva M."/>
        </authorList>
    </citation>
    <scope>NUCLEOTIDE SEQUENCE [LARGE SCALE GENOMIC DNA]</scope>
    <source>
        <strain evidence="2 3">OD-Hann</strain>
    </source>
</reference>
<feature type="region of interest" description="Disordered" evidence="1">
    <location>
        <begin position="304"/>
        <end position="334"/>
    </location>
</feature>
<feature type="region of interest" description="Disordered" evidence="1">
    <location>
        <begin position="62"/>
        <end position="86"/>
    </location>
</feature>
<feature type="compositionally biased region" description="Basic and acidic residues" evidence="1">
    <location>
        <begin position="253"/>
        <end position="271"/>
    </location>
</feature>
<dbReference type="OrthoDB" id="5808382at2759"/>
<name>A0A0B1SP10_OESDE</name>
<evidence type="ECO:0000256" key="1">
    <source>
        <dbReference type="SAM" id="MobiDB-lite"/>
    </source>
</evidence>
<evidence type="ECO:0000313" key="2">
    <source>
        <dbReference type="EMBL" id="KHJ87073.1"/>
    </source>
</evidence>
<feature type="region of interest" description="Disordered" evidence="1">
    <location>
        <begin position="218"/>
        <end position="273"/>
    </location>
</feature>
<dbReference type="Proteomes" id="UP000053660">
    <property type="component" value="Unassembled WGS sequence"/>
</dbReference>
<sequence length="437" mass="48187">LVIRHEVPEVVVDYCLDHFLHSDFADPAEACKPSDELFTPEVFMRDLAAKRERTQQLIQDTGLQRVKRRAQPPSLTLNFSPKSSSADAAQSDLVPRLHYIAETEEQGSQDGWGSSSGSVFGASKTLQRQKAVQQIVGNTSSQASNSHSSSKEPSQSAHVTKRSNFLDSETYNSVLQFEMVCDVLKERMQYARNVRTAVHYLNLLTRILDDVMADPQCAPSSGSAFTDSAPSSSVEATEIPAIRSPSIASEDSSQDRKPSSGPLKREAKNEADESLPLRQKVLVRKGENGQLIVVRRTILGKVRKVSRSNDGDPNAEEPTADEASPSKASTSTQAEQILRASITAPQTSARSRASSDGPPIGDILRDAFYCSRIPRYDRTLLQGVRQMALQNSTSGAPPYFGEETKRLIRQFSDNFLRKKAPEAPVIRRTPGRPRKYL</sequence>
<dbReference type="EMBL" id="KN558630">
    <property type="protein sequence ID" value="KHJ87073.1"/>
    <property type="molecule type" value="Genomic_DNA"/>
</dbReference>
<protein>
    <submittedName>
        <fullName evidence="2">Uncharacterized protein</fullName>
    </submittedName>
</protein>
<keyword evidence="3" id="KW-1185">Reference proteome</keyword>
<feature type="non-terminal residue" evidence="2">
    <location>
        <position position="1"/>
    </location>
</feature>
<accession>A0A0B1SP10</accession>
<gene>
    <name evidence="2" type="ORF">OESDEN_13160</name>
</gene>
<dbReference type="AlphaFoldDB" id="A0A0B1SP10"/>
<feature type="region of interest" description="Disordered" evidence="1">
    <location>
        <begin position="131"/>
        <end position="161"/>
    </location>
</feature>